<evidence type="ECO:0000259" key="1">
    <source>
        <dbReference type="Pfam" id="PF13472"/>
    </source>
</evidence>
<evidence type="ECO:0000313" key="3">
    <source>
        <dbReference type="Proteomes" id="UP001606305"/>
    </source>
</evidence>
<dbReference type="EMBL" id="JBIGIA010000009">
    <property type="protein sequence ID" value="MFG6457872.1"/>
    <property type="molecule type" value="Genomic_DNA"/>
</dbReference>
<organism evidence="2 3">
    <name type="scientific">Pelomonas nitida</name>
    <dbReference type="NCBI Taxonomy" id="3299027"/>
    <lineage>
        <taxon>Bacteria</taxon>
        <taxon>Pseudomonadati</taxon>
        <taxon>Pseudomonadota</taxon>
        <taxon>Betaproteobacteria</taxon>
        <taxon>Burkholderiales</taxon>
        <taxon>Sphaerotilaceae</taxon>
        <taxon>Roseateles</taxon>
    </lineage>
</organism>
<dbReference type="SUPFAM" id="SSF52266">
    <property type="entry name" value="SGNH hydrolase"/>
    <property type="match status" value="1"/>
</dbReference>
<dbReference type="Proteomes" id="UP001606305">
    <property type="component" value="Unassembled WGS sequence"/>
</dbReference>
<name>A0ABW7G7J0_9BURK</name>
<evidence type="ECO:0000313" key="2">
    <source>
        <dbReference type="EMBL" id="MFG6457872.1"/>
    </source>
</evidence>
<comment type="caution">
    <text evidence="2">The sequence shown here is derived from an EMBL/GenBank/DDBJ whole genome shotgun (WGS) entry which is preliminary data.</text>
</comment>
<feature type="domain" description="SGNH hydrolase-type esterase" evidence="1">
    <location>
        <begin position="105"/>
        <end position="248"/>
    </location>
</feature>
<dbReference type="Gene3D" id="3.40.50.1110">
    <property type="entry name" value="SGNH hydrolase"/>
    <property type="match status" value="1"/>
</dbReference>
<dbReference type="Pfam" id="PF13472">
    <property type="entry name" value="Lipase_GDSL_2"/>
    <property type="match status" value="1"/>
</dbReference>
<protein>
    <submittedName>
        <fullName evidence="2">GDSL-type esterase/lipase family protein</fullName>
    </submittedName>
</protein>
<proteinExistence type="predicted"/>
<keyword evidence="3" id="KW-1185">Reference proteome</keyword>
<dbReference type="RefSeq" id="WP_394488727.1">
    <property type="nucleotide sequence ID" value="NZ_JBIGIA010000009.1"/>
</dbReference>
<gene>
    <name evidence="2" type="ORF">ACG00X_13600</name>
</gene>
<dbReference type="InterPro" id="IPR013830">
    <property type="entry name" value="SGNH_hydro"/>
</dbReference>
<dbReference type="InterPro" id="IPR036514">
    <property type="entry name" value="SGNH_hydro_sf"/>
</dbReference>
<sequence length="602" mass="62386">MTIKLLTPRGSIPVNAIITLDAATEAALVAEGVATTNTAGGTVWNGPPRNSSEPAAQAYAGAGAVSGGGKTAALTLVSIGDSNNNNANSNNGQTGAANFTRQFKTSDIGWLTWFLIFIAGALKLIRNSGRAGDTSGDMRARFMTDVVALSPSVALIVCSINDRQLGGQADLGYQYSIDNYQWMAETALANGIQVIFATALPNNYINSLGAGHIKVENMLRVNDWMRRYAETKPGVMLLDAFTPIQDQTTLCDAVAGSFNTPTDKTHTLVISAWKTGLALAKSVAGIFKPRPVIASLGGVASATNPYGNLVKYPTVSGTGGTMPGVYTSTLAGVSITGTGGQFSCNSTSLVVGQAVTISGTFAGGGSITGYSNPTTYYIIATNGSTTFTLSATQGGAAITTTAGTPTGLTYTVSGSVPDGWWLQNDGNAVSNAAHTAVMTRPARTDYPDMTWWQSTVTWSALQNTVTVFTHRLLSAATLTIPAGVNVGDLIDCAIELEYSSVKNAGAYTAGALTVEFVARQGTTDLTFTDGQWDNGQTYVAGLTSGQSPTTPTPDFAGVVAANGMPLPAGCDNIMVRIQCRNLAGTVGGYTLRIGRTFVGKRL</sequence>
<accession>A0ABW7G7J0</accession>
<reference evidence="2 3" key="1">
    <citation type="submission" date="2024-09" db="EMBL/GenBank/DDBJ databases">
        <title>Novel species of the genus Pelomonas and Roseateles isolated from streams.</title>
        <authorList>
            <person name="Lu H."/>
        </authorList>
    </citation>
    <scope>NUCLEOTIDE SEQUENCE [LARGE SCALE GENOMIC DNA]</scope>
    <source>
        <strain evidence="2 3">BYS96W</strain>
    </source>
</reference>